<dbReference type="InterPro" id="IPR003657">
    <property type="entry name" value="WRKY_dom"/>
</dbReference>
<keyword evidence="6" id="KW-0238">DNA-binding</keyword>
<evidence type="ECO:0000256" key="7">
    <source>
        <dbReference type="ARBA" id="ARBA00023163"/>
    </source>
</evidence>
<feature type="domain" description="WRKY" evidence="11">
    <location>
        <begin position="262"/>
        <end position="327"/>
    </location>
</feature>
<evidence type="ECO:0000256" key="3">
    <source>
        <dbReference type="ARBA" id="ARBA00022737"/>
    </source>
</evidence>
<evidence type="ECO:0000256" key="10">
    <source>
        <dbReference type="SAM" id="MobiDB-lite"/>
    </source>
</evidence>
<name>A0A7G3LRK9_GLYGL</name>
<dbReference type="AlphaFoldDB" id="A0A7G3LRK9"/>
<reference evidence="12" key="1">
    <citation type="submission" date="2019-02" db="EMBL/GenBank/DDBJ databases">
        <authorList>
            <person name="Goyal P."/>
            <person name="Manzoor M.M."/>
            <person name="Vishwakarma R.A."/>
            <person name="Gupta S."/>
        </authorList>
    </citation>
    <scope>NUCLEOTIDE SEQUENCE</scope>
</reference>
<feature type="compositionally biased region" description="Basic residues" evidence="10">
    <location>
        <begin position="101"/>
        <end position="111"/>
    </location>
</feature>
<dbReference type="EMBL" id="MK511256">
    <property type="protein sequence ID" value="QFI57413.1"/>
    <property type="molecule type" value="mRNA"/>
</dbReference>
<dbReference type="GO" id="GO:0005634">
    <property type="term" value="C:nucleus"/>
    <property type="evidence" value="ECO:0007669"/>
    <property type="project" value="UniProtKB-SubCell"/>
</dbReference>
<accession>A0A7G3LRK9</accession>
<keyword evidence="4" id="KW-0862">Zinc</keyword>
<dbReference type="Pfam" id="PF03106">
    <property type="entry name" value="WRKY"/>
    <property type="match status" value="2"/>
</dbReference>
<comment type="subcellular location">
    <subcellularLocation>
        <location evidence="1">Nucleus</location>
    </subcellularLocation>
</comment>
<dbReference type="GO" id="GO:0043565">
    <property type="term" value="F:sequence-specific DNA binding"/>
    <property type="evidence" value="ECO:0007669"/>
    <property type="project" value="InterPro"/>
</dbReference>
<dbReference type="PANTHER" id="PTHR31221:SF126">
    <property type="entry name" value="WRKY DOMAIN-CONTAINING PROTEIN"/>
    <property type="match status" value="1"/>
</dbReference>
<feature type="region of interest" description="Disordered" evidence="10">
    <location>
        <begin position="1"/>
        <end position="52"/>
    </location>
</feature>
<organism evidence="12">
    <name type="scientific">Glycyrrhiza glabra</name>
    <name type="common">Licorice</name>
    <dbReference type="NCBI Taxonomy" id="49827"/>
    <lineage>
        <taxon>Eukaryota</taxon>
        <taxon>Viridiplantae</taxon>
        <taxon>Streptophyta</taxon>
        <taxon>Embryophyta</taxon>
        <taxon>Tracheophyta</taxon>
        <taxon>Spermatophyta</taxon>
        <taxon>Magnoliopsida</taxon>
        <taxon>eudicotyledons</taxon>
        <taxon>Gunneridae</taxon>
        <taxon>Pentapetalae</taxon>
        <taxon>rosids</taxon>
        <taxon>fabids</taxon>
        <taxon>Fabales</taxon>
        <taxon>Fabaceae</taxon>
        <taxon>Papilionoideae</taxon>
        <taxon>50 kb inversion clade</taxon>
        <taxon>NPAAA clade</taxon>
        <taxon>Hologalegina</taxon>
        <taxon>IRL clade</taxon>
        <taxon>Galegeae</taxon>
        <taxon>Glycyrrhiza</taxon>
    </lineage>
</organism>
<sequence length="535" mass="58715">MPISRSEEASDESTLPENAIHGDDIGQQLVLEGEQKETSHATGVGRTSEDGYNWRKYGQKQVKGSEFPRSYYKCTQPNCPVKKKVERSHDGQITEIIYKSAHNHAKPHPNRRAPAPAPAPSTDEMSEIAEAGETYDKVDADSVWGNIQSAVKDTKHSLEWKADGQERTSSASVVTELSDPISMKRGRSLCMFESEDTPELSSTLASHDGDEDGATQAVVSVEDDAEDVESESKRRKKENYTVESILPPRNVREPRVVVQIESDVDILDDGYRWRKYGQKVVKGNPNPRSYYKCTSAGCTVRKHVERASHNLKYVVTTYEGKHNHEVPTARNSNQISSGDGGLPPSGANGQVALTLPGSASILKPETHQTLAPHFDRKPEFSNDFLRSSLLGGFSNDMKFGPSSISQMKYSSLNNTIPYGSYGLNPDRCTAPQAGSIASMFPDFPMPLPLNLPSSGSFSLAGINFNSVKPMASVQSFLSGQQVKEIDTGFLRLKQEQKDDTIYGTCIPSLEHSSSSLTPSSASPSIYQRVMQNFPS</sequence>
<dbReference type="InterPro" id="IPR044810">
    <property type="entry name" value="WRKY_plant"/>
</dbReference>
<evidence type="ECO:0000256" key="9">
    <source>
        <dbReference type="ARBA" id="ARBA00061157"/>
    </source>
</evidence>
<dbReference type="InterPro" id="IPR036576">
    <property type="entry name" value="WRKY_dom_sf"/>
</dbReference>
<evidence type="ECO:0000256" key="1">
    <source>
        <dbReference type="ARBA" id="ARBA00004123"/>
    </source>
</evidence>
<keyword evidence="7" id="KW-0804">Transcription</keyword>
<evidence type="ECO:0000256" key="6">
    <source>
        <dbReference type="ARBA" id="ARBA00023125"/>
    </source>
</evidence>
<dbReference type="PROSITE" id="PS50811">
    <property type="entry name" value="WRKY"/>
    <property type="match status" value="2"/>
</dbReference>
<feature type="region of interest" description="Disordered" evidence="10">
    <location>
        <begin position="324"/>
        <end position="347"/>
    </location>
</feature>
<feature type="domain" description="WRKY" evidence="11">
    <location>
        <begin position="49"/>
        <end position="107"/>
    </location>
</feature>
<dbReference type="SUPFAM" id="SSF118290">
    <property type="entry name" value="WRKY DNA-binding domain"/>
    <property type="match status" value="2"/>
</dbReference>
<keyword evidence="5" id="KW-0805">Transcription regulation</keyword>
<evidence type="ECO:0000256" key="4">
    <source>
        <dbReference type="ARBA" id="ARBA00022833"/>
    </source>
</evidence>
<keyword evidence="2" id="KW-0479">Metal-binding</keyword>
<evidence type="ECO:0000256" key="2">
    <source>
        <dbReference type="ARBA" id="ARBA00022723"/>
    </source>
</evidence>
<protein>
    <submittedName>
        <fullName evidence="12">WRKY18</fullName>
    </submittedName>
</protein>
<proteinExistence type="evidence at transcript level"/>
<dbReference type="GO" id="GO:0003700">
    <property type="term" value="F:DNA-binding transcription factor activity"/>
    <property type="evidence" value="ECO:0007669"/>
    <property type="project" value="InterPro"/>
</dbReference>
<evidence type="ECO:0000313" key="12">
    <source>
        <dbReference type="EMBL" id="QFI57413.1"/>
    </source>
</evidence>
<dbReference type="Gene3D" id="2.20.25.80">
    <property type="entry name" value="WRKY domain"/>
    <property type="match status" value="2"/>
</dbReference>
<evidence type="ECO:0000256" key="8">
    <source>
        <dbReference type="ARBA" id="ARBA00023242"/>
    </source>
</evidence>
<feature type="region of interest" description="Disordered" evidence="10">
    <location>
        <begin position="100"/>
        <end position="124"/>
    </location>
</feature>
<comment type="similarity">
    <text evidence="9">Belongs to the WRKY group I family.</text>
</comment>
<dbReference type="SMART" id="SM00774">
    <property type="entry name" value="WRKY"/>
    <property type="match status" value="2"/>
</dbReference>
<evidence type="ECO:0000259" key="11">
    <source>
        <dbReference type="PROSITE" id="PS50811"/>
    </source>
</evidence>
<keyword evidence="3" id="KW-0677">Repeat</keyword>
<keyword evidence="8" id="KW-0539">Nucleus</keyword>
<dbReference type="FunFam" id="2.20.25.80:FF:000003">
    <property type="entry name" value="WRKY transcription factor 57"/>
    <property type="match status" value="1"/>
</dbReference>
<dbReference type="GO" id="GO:0046872">
    <property type="term" value="F:metal ion binding"/>
    <property type="evidence" value="ECO:0007669"/>
    <property type="project" value="UniProtKB-KW"/>
</dbReference>
<dbReference type="FunFam" id="2.20.25.80:FF:000006">
    <property type="entry name" value="WRKY transcription factor"/>
    <property type="match status" value="1"/>
</dbReference>
<evidence type="ECO:0000256" key="5">
    <source>
        <dbReference type="ARBA" id="ARBA00023015"/>
    </source>
</evidence>
<dbReference type="PANTHER" id="PTHR31221">
    <property type="entry name" value="WRKY TRANSCRIPTION FACTOR PROTEIN 1-RELATED"/>
    <property type="match status" value="1"/>
</dbReference>